<comment type="caution">
    <text evidence="1">The sequence shown here is derived from an EMBL/GenBank/DDBJ whole genome shotgun (WGS) entry which is preliminary data.</text>
</comment>
<name>A0A645F8I5_9ZZZZ</name>
<proteinExistence type="predicted"/>
<reference evidence="1" key="1">
    <citation type="submission" date="2019-08" db="EMBL/GenBank/DDBJ databases">
        <authorList>
            <person name="Kucharzyk K."/>
            <person name="Murdoch R.W."/>
            <person name="Higgins S."/>
            <person name="Loffler F."/>
        </authorList>
    </citation>
    <scope>NUCLEOTIDE SEQUENCE</scope>
</reference>
<dbReference type="AlphaFoldDB" id="A0A645F8I5"/>
<accession>A0A645F8I5</accession>
<gene>
    <name evidence="1" type="ORF">SDC9_157982</name>
</gene>
<protein>
    <submittedName>
        <fullName evidence="1">Uncharacterized protein</fullName>
    </submittedName>
</protein>
<dbReference type="EMBL" id="VSSQ01056849">
    <property type="protein sequence ID" value="MPN10685.1"/>
    <property type="molecule type" value="Genomic_DNA"/>
</dbReference>
<sequence length="188" mass="19269">MAGPPAQVLVGEEQHFRATLEGPFGDGAGIRGGADDAAVLAAERFQVGGRVDVGDRGDFLFGIQHFVQFAPAALDLGQVGHVGHRAAGGEVGQDGRLVRGGHDVGDFGHEMHAAEDDVFGIGLRGEARQLQRVTGQVGVLVHVGALVMVVEDDGLLAEFGAGGADALVAGLVGQGVERVERNGGSLHR</sequence>
<evidence type="ECO:0000313" key="1">
    <source>
        <dbReference type="EMBL" id="MPN10685.1"/>
    </source>
</evidence>
<organism evidence="1">
    <name type="scientific">bioreactor metagenome</name>
    <dbReference type="NCBI Taxonomy" id="1076179"/>
    <lineage>
        <taxon>unclassified sequences</taxon>
        <taxon>metagenomes</taxon>
        <taxon>ecological metagenomes</taxon>
    </lineage>
</organism>